<feature type="compositionally biased region" description="Low complexity" evidence="2">
    <location>
        <begin position="531"/>
        <end position="542"/>
    </location>
</feature>
<dbReference type="GO" id="GO:0005654">
    <property type="term" value="C:nucleoplasm"/>
    <property type="evidence" value="ECO:0007669"/>
    <property type="project" value="TreeGrafter"/>
</dbReference>
<dbReference type="InterPro" id="IPR007052">
    <property type="entry name" value="CS_dom"/>
</dbReference>
<feature type="compositionally biased region" description="Low complexity" evidence="2">
    <location>
        <begin position="555"/>
        <end position="568"/>
    </location>
</feature>
<dbReference type="GO" id="GO:0051082">
    <property type="term" value="F:unfolded protein binding"/>
    <property type="evidence" value="ECO:0007669"/>
    <property type="project" value="TreeGrafter"/>
</dbReference>
<comment type="similarity">
    <text evidence="1">Belongs to the SHQ1 family.</text>
</comment>
<evidence type="ECO:0000259" key="3">
    <source>
        <dbReference type="PROSITE" id="PS51203"/>
    </source>
</evidence>
<keyword evidence="5" id="KW-1185">Reference proteome</keyword>
<feature type="compositionally biased region" description="Acidic residues" evidence="2">
    <location>
        <begin position="543"/>
        <end position="554"/>
    </location>
</feature>
<reference evidence="4 5" key="1">
    <citation type="submission" date="2017-12" db="EMBL/GenBank/DDBJ databases">
        <title>Sequencing, de novo assembly and annotation of complete genome of a new Thraustochytrid species, strain FCC1311.</title>
        <authorList>
            <person name="Sedici K."/>
            <person name="Godart F."/>
            <person name="Aiese Cigliano R."/>
            <person name="Sanseverino W."/>
            <person name="Barakat M."/>
            <person name="Ortet P."/>
            <person name="Marechal E."/>
            <person name="Cagnac O."/>
            <person name="Amato A."/>
        </authorList>
    </citation>
    <scope>NUCLEOTIDE SEQUENCE [LARGE SCALE GENOMIC DNA]</scope>
</reference>
<dbReference type="InParanoid" id="A0A2R5GUB8"/>
<dbReference type="EMBL" id="BEYU01000195">
    <property type="protein sequence ID" value="GBG34440.1"/>
    <property type="molecule type" value="Genomic_DNA"/>
</dbReference>
<proteinExistence type="inferred from homology"/>
<evidence type="ECO:0000256" key="1">
    <source>
        <dbReference type="ARBA" id="ARBA00005607"/>
    </source>
</evidence>
<evidence type="ECO:0000313" key="4">
    <source>
        <dbReference type="EMBL" id="GBG34440.1"/>
    </source>
</evidence>
<dbReference type="InterPro" id="IPR007009">
    <property type="entry name" value="Shq1_C"/>
</dbReference>
<evidence type="ECO:0000256" key="2">
    <source>
        <dbReference type="SAM" id="MobiDB-lite"/>
    </source>
</evidence>
<organism evidence="4 5">
    <name type="scientific">Hondaea fermentalgiana</name>
    <dbReference type="NCBI Taxonomy" id="2315210"/>
    <lineage>
        <taxon>Eukaryota</taxon>
        <taxon>Sar</taxon>
        <taxon>Stramenopiles</taxon>
        <taxon>Bigyra</taxon>
        <taxon>Labyrinthulomycetes</taxon>
        <taxon>Thraustochytrida</taxon>
        <taxon>Thraustochytriidae</taxon>
        <taxon>Hondaea</taxon>
    </lineage>
</organism>
<dbReference type="AlphaFoldDB" id="A0A2R5GUB8"/>
<dbReference type="PANTHER" id="PTHR12967:SF0">
    <property type="entry name" value="PROTEIN SHQ1 HOMOLOG"/>
    <property type="match status" value="1"/>
</dbReference>
<dbReference type="Gene3D" id="2.60.40.790">
    <property type="match status" value="1"/>
</dbReference>
<dbReference type="Pfam" id="PF04925">
    <property type="entry name" value="SHQ1"/>
    <property type="match status" value="1"/>
</dbReference>
<comment type="caution">
    <text evidence="4">The sequence shown here is derived from an EMBL/GenBank/DDBJ whole genome shotgun (WGS) entry which is preliminary data.</text>
</comment>
<protein>
    <submittedName>
        <fullName evidence="4">Protein SHQ1-like</fullName>
    </submittedName>
</protein>
<dbReference type="Proteomes" id="UP000241890">
    <property type="component" value="Unassembled WGS sequence"/>
</dbReference>
<dbReference type="InterPro" id="IPR039742">
    <property type="entry name" value="Shq1"/>
</dbReference>
<feature type="compositionally biased region" description="Basic and acidic residues" evidence="2">
    <location>
        <begin position="617"/>
        <end position="631"/>
    </location>
</feature>
<feature type="region of interest" description="Disordered" evidence="2">
    <location>
        <begin position="106"/>
        <end position="135"/>
    </location>
</feature>
<feature type="region of interest" description="Disordered" evidence="2">
    <location>
        <begin position="528"/>
        <end position="692"/>
    </location>
</feature>
<gene>
    <name evidence="4" type="ORF">FCC1311_106642</name>
</gene>
<dbReference type="SUPFAM" id="SSF49764">
    <property type="entry name" value="HSP20-like chaperones"/>
    <property type="match status" value="1"/>
</dbReference>
<feature type="compositionally biased region" description="Basic and acidic residues" evidence="2">
    <location>
        <begin position="668"/>
        <end position="679"/>
    </location>
</feature>
<dbReference type="Pfam" id="PF21413">
    <property type="entry name" value="SHQ1-like_CS"/>
    <property type="match status" value="1"/>
</dbReference>
<feature type="compositionally biased region" description="Acidic residues" evidence="2">
    <location>
        <begin position="569"/>
        <end position="587"/>
    </location>
</feature>
<dbReference type="PANTHER" id="PTHR12967">
    <property type="entry name" value="PROTEIN SHQ1 HOMOLOG"/>
    <property type="match status" value="1"/>
</dbReference>
<dbReference type="OrthoDB" id="73639at2759"/>
<dbReference type="PROSITE" id="PS51203">
    <property type="entry name" value="CS"/>
    <property type="match status" value="1"/>
</dbReference>
<dbReference type="InterPro" id="IPR008978">
    <property type="entry name" value="HSP20-like_chaperone"/>
</dbReference>
<dbReference type="GO" id="GO:0000493">
    <property type="term" value="P:box H/ACA snoRNP assembly"/>
    <property type="evidence" value="ECO:0007669"/>
    <property type="project" value="InterPro"/>
</dbReference>
<name>A0A2R5GUB8_9STRA</name>
<sequence>MPVTPQFSLSQDETFVYVRLRVPYVRVSDLEYTIEGCAVSVYVKPYLLKLSLPGEVEDDERTKAEYDPVQDNGTVTMHLPKREKGQHFQDLDLLTKLREPAKLRSVLQGSAGDSGPGTGPANPDAARQPTQPLTREAAGTTAPLIQVLSSLNFDDTNKTENGNDESDKKNGEPQGTEGENINASKDAPIKTDTDGVVIDSPRKGEVVNESGQQDGDAPKYDAEAYLASLLENTSLDDNSKGDVDAAGVQVDFKAPKYGFNHGMEGFFRDILNEFPELVDLPKPDSTPEAERRPARIEAENAGFDVARYLGDLVGVEDDPFYRAAIDFAGPRDPSEGFSEEEQVQMRQLRNREFLDFSPLEQERALCAILDISLAYLYDLRATQGEHNVESAWTIRVLSPTLSWLDAFTDVGEVTRAVTHRCIVYPYIRHLSLAARMLEDGAKVLQQGRRGLLRCLLGVHRIFARSDTFYLLNRLYVTEMAIWIQQVDAAVVDDFCRRAAACTSFYASDPYGALRWDLRALENDFAKDTALSSDDSSSDSSSSSDDEDAESESENSDSSSDSSSTSSSDSDSDSDSEASAPDQDEEDASKENGNDQTVHVVGESAKEGAKESPLIEEIASKETLLESQQRESQEEESLKEENASVKQKPLIEEITQNETSKSQQDEVQDDGKTETSKEEDASSAQKPLIEEIA</sequence>
<dbReference type="InterPro" id="IPR048696">
    <property type="entry name" value="SHQ1-like_CS"/>
</dbReference>
<feature type="domain" description="CS" evidence="3">
    <location>
        <begin position="2"/>
        <end position="92"/>
    </location>
</feature>
<evidence type="ECO:0000313" key="5">
    <source>
        <dbReference type="Proteomes" id="UP000241890"/>
    </source>
</evidence>
<accession>A0A2R5GUB8</accession>
<dbReference type="CDD" id="cd00298">
    <property type="entry name" value="ACD_sHsps_p23-like"/>
    <property type="match status" value="1"/>
</dbReference>
<feature type="region of interest" description="Disordered" evidence="2">
    <location>
        <begin position="149"/>
        <end position="218"/>
    </location>
</feature>
<dbReference type="GO" id="GO:0005737">
    <property type="term" value="C:cytoplasm"/>
    <property type="evidence" value="ECO:0007669"/>
    <property type="project" value="TreeGrafter"/>
</dbReference>